<dbReference type="Proteomes" id="UP000541444">
    <property type="component" value="Unassembled WGS sequence"/>
</dbReference>
<comment type="caution">
    <text evidence="1">The sequence shown here is derived from an EMBL/GenBank/DDBJ whole genome shotgun (WGS) entry which is preliminary data.</text>
</comment>
<protein>
    <submittedName>
        <fullName evidence="1">Uncharacterized protein</fullName>
    </submittedName>
</protein>
<reference evidence="1 2" key="1">
    <citation type="journal article" date="2020" name="IScience">
        <title>Genome Sequencing of the Endangered Kingdonia uniflora (Circaeasteraceae, Ranunculales) Reveals Potential Mechanisms of Evolutionary Specialization.</title>
        <authorList>
            <person name="Sun Y."/>
            <person name="Deng T."/>
            <person name="Zhang A."/>
            <person name="Moore M.J."/>
            <person name="Landis J.B."/>
            <person name="Lin N."/>
            <person name="Zhang H."/>
            <person name="Zhang X."/>
            <person name="Huang J."/>
            <person name="Zhang X."/>
            <person name="Sun H."/>
            <person name="Wang H."/>
        </authorList>
    </citation>
    <scope>NUCLEOTIDE SEQUENCE [LARGE SCALE GENOMIC DNA]</scope>
    <source>
        <strain evidence="1">TB1705</strain>
        <tissue evidence="1">Leaf</tissue>
    </source>
</reference>
<dbReference type="EMBL" id="JACGCM010002017">
    <property type="protein sequence ID" value="KAF6146038.1"/>
    <property type="molecule type" value="Genomic_DNA"/>
</dbReference>
<name>A0A7J7LU06_9MAGN</name>
<organism evidence="1 2">
    <name type="scientific">Kingdonia uniflora</name>
    <dbReference type="NCBI Taxonomy" id="39325"/>
    <lineage>
        <taxon>Eukaryota</taxon>
        <taxon>Viridiplantae</taxon>
        <taxon>Streptophyta</taxon>
        <taxon>Embryophyta</taxon>
        <taxon>Tracheophyta</taxon>
        <taxon>Spermatophyta</taxon>
        <taxon>Magnoliopsida</taxon>
        <taxon>Ranunculales</taxon>
        <taxon>Circaeasteraceae</taxon>
        <taxon>Kingdonia</taxon>
    </lineage>
</organism>
<accession>A0A7J7LU06</accession>
<proteinExistence type="predicted"/>
<sequence>MIVGPPCHLFSCIDMVTRMHVLTNFNSIDSGFFCFGVATLLHDSSLNSKQQPPAMRRCNPIHVLIPNYKRLYISRSLNLSWMMDPSLFLFSGID</sequence>
<keyword evidence="2" id="KW-1185">Reference proteome</keyword>
<gene>
    <name evidence="1" type="ORF">GIB67_033397</name>
</gene>
<dbReference type="AlphaFoldDB" id="A0A7J7LU06"/>
<evidence type="ECO:0000313" key="2">
    <source>
        <dbReference type="Proteomes" id="UP000541444"/>
    </source>
</evidence>
<evidence type="ECO:0000313" key="1">
    <source>
        <dbReference type="EMBL" id="KAF6146038.1"/>
    </source>
</evidence>